<comment type="caution">
    <text evidence="11">The sequence shown here is derived from an EMBL/GenBank/DDBJ whole genome shotgun (WGS) entry which is preliminary data.</text>
</comment>
<dbReference type="PANTHER" id="PTHR24363">
    <property type="entry name" value="SERINE/THREONINE PROTEIN KINASE"/>
    <property type="match status" value="1"/>
</dbReference>
<dbReference type="CDD" id="cd14014">
    <property type="entry name" value="STKc_PknB_like"/>
    <property type="match status" value="1"/>
</dbReference>
<dbReference type="InterPro" id="IPR017441">
    <property type="entry name" value="Protein_kinase_ATP_BS"/>
</dbReference>
<keyword evidence="4 9" id="KW-0547">Nucleotide-binding</keyword>
<protein>
    <recommendedName>
        <fullName evidence="1">non-specific serine/threonine protein kinase</fullName>
        <ecNumber evidence="1">2.7.11.1</ecNumber>
    </recommendedName>
</protein>
<accession>A0ABT7BXM3</accession>
<evidence type="ECO:0000256" key="7">
    <source>
        <dbReference type="ARBA" id="ARBA00047899"/>
    </source>
</evidence>
<evidence type="ECO:0000256" key="4">
    <source>
        <dbReference type="ARBA" id="ARBA00022741"/>
    </source>
</evidence>
<dbReference type="SUPFAM" id="SSF56112">
    <property type="entry name" value="Protein kinase-like (PK-like)"/>
    <property type="match status" value="1"/>
</dbReference>
<proteinExistence type="predicted"/>
<dbReference type="InterPro" id="IPR000719">
    <property type="entry name" value="Prot_kinase_dom"/>
</dbReference>
<reference evidence="11 12" key="1">
    <citation type="submission" date="2023-01" db="EMBL/GenBank/DDBJ databases">
        <title>Novel diversity within Roseofilum (Cyanobacteria; Desertifilaceae) from marine benthic mats with descriptions of four novel species.</title>
        <authorList>
            <person name="Wang Y."/>
            <person name="Berthold D.E."/>
            <person name="Hu J."/>
            <person name="Lefler F.W."/>
            <person name="Laughinghouse H.D. IV."/>
        </authorList>
    </citation>
    <scope>NUCLEOTIDE SEQUENCE [LARGE SCALE GENOMIC DNA]</scope>
    <source>
        <strain evidence="11 12">BLCC-M143</strain>
    </source>
</reference>
<evidence type="ECO:0000256" key="6">
    <source>
        <dbReference type="ARBA" id="ARBA00022840"/>
    </source>
</evidence>
<keyword evidence="3" id="KW-0808">Transferase</keyword>
<comment type="catalytic activity">
    <reaction evidence="8">
        <text>L-seryl-[protein] + ATP = O-phospho-L-seryl-[protein] + ADP + H(+)</text>
        <dbReference type="Rhea" id="RHEA:17989"/>
        <dbReference type="Rhea" id="RHEA-COMP:9863"/>
        <dbReference type="Rhea" id="RHEA-COMP:11604"/>
        <dbReference type="ChEBI" id="CHEBI:15378"/>
        <dbReference type="ChEBI" id="CHEBI:29999"/>
        <dbReference type="ChEBI" id="CHEBI:30616"/>
        <dbReference type="ChEBI" id="CHEBI:83421"/>
        <dbReference type="ChEBI" id="CHEBI:456216"/>
        <dbReference type="EC" id="2.7.11.1"/>
    </reaction>
</comment>
<dbReference type="Gene3D" id="3.30.200.20">
    <property type="entry name" value="Phosphorylase Kinase, domain 1"/>
    <property type="match status" value="1"/>
</dbReference>
<keyword evidence="2" id="KW-0723">Serine/threonine-protein kinase</keyword>
<keyword evidence="5 11" id="KW-0418">Kinase</keyword>
<evidence type="ECO:0000256" key="3">
    <source>
        <dbReference type="ARBA" id="ARBA00022679"/>
    </source>
</evidence>
<evidence type="ECO:0000259" key="10">
    <source>
        <dbReference type="PROSITE" id="PS50011"/>
    </source>
</evidence>
<organism evidence="11 12">
    <name type="scientific">Roseofilum casamattae BLCC-M143</name>
    <dbReference type="NCBI Taxonomy" id="3022442"/>
    <lineage>
        <taxon>Bacteria</taxon>
        <taxon>Bacillati</taxon>
        <taxon>Cyanobacteriota</taxon>
        <taxon>Cyanophyceae</taxon>
        <taxon>Desertifilales</taxon>
        <taxon>Desertifilaceae</taxon>
        <taxon>Roseofilum</taxon>
        <taxon>Roseofilum casamattae</taxon>
    </lineage>
</organism>
<name>A0ABT7BXM3_9CYAN</name>
<feature type="binding site" evidence="9">
    <location>
        <position position="45"/>
    </location>
    <ligand>
        <name>ATP</name>
        <dbReference type="ChEBI" id="CHEBI:30616"/>
    </ligand>
</feature>
<dbReference type="SMART" id="SM00220">
    <property type="entry name" value="S_TKc"/>
    <property type="match status" value="1"/>
</dbReference>
<comment type="catalytic activity">
    <reaction evidence="7">
        <text>L-threonyl-[protein] + ATP = O-phospho-L-threonyl-[protein] + ADP + H(+)</text>
        <dbReference type="Rhea" id="RHEA:46608"/>
        <dbReference type="Rhea" id="RHEA-COMP:11060"/>
        <dbReference type="Rhea" id="RHEA-COMP:11605"/>
        <dbReference type="ChEBI" id="CHEBI:15378"/>
        <dbReference type="ChEBI" id="CHEBI:30013"/>
        <dbReference type="ChEBI" id="CHEBI:30616"/>
        <dbReference type="ChEBI" id="CHEBI:61977"/>
        <dbReference type="ChEBI" id="CHEBI:456216"/>
        <dbReference type="EC" id="2.7.11.1"/>
    </reaction>
</comment>
<dbReference type="PROSITE" id="PS50011">
    <property type="entry name" value="PROTEIN_KINASE_DOM"/>
    <property type="match status" value="1"/>
</dbReference>
<dbReference type="PANTHER" id="PTHR24363:SF0">
    <property type="entry name" value="SERINE_THREONINE KINASE LIKE DOMAIN CONTAINING 1"/>
    <property type="match status" value="1"/>
</dbReference>
<keyword evidence="12" id="KW-1185">Reference proteome</keyword>
<evidence type="ECO:0000256" key="2">
    <source>
        <dbReference type="ARBA" id="ARBA00022527"/>
    </source>
</evidence>
<sequence length="307" mass="35712">MFRELQPGELLDNRYKIIERLGGGSFGQTYLAEDTRRFDLKCVIKQLNPSFTKPSQLDKARELFKREAQALHELGQHSQIPELFEYSQKDFYLVQELILGNELSGETEKQWSEPEVIDFLQDVLKTLSVVHKNDTIHRDLKPENLMRRDDDCKIVLIDFGTVTAASAQSFDEEGIVVKDYTMAAGTPEYMAAEHTMGKPGSSSDIYSVGLIAIQFLTGQRPGELKRDETLEFIWQDKVNINRKFARILTNMVKYDFRDRYQTVREVLDDLYRYLNPDSAEIISSQSELKKQSHFSRWKKLLNRRKQN</sequence>
<evidence type="ECO:0000256" key="5">
    <source>
        <dbReference type="ARBA" id="ARBA00022777"/>
    </source>
</evidence>
<feature type="domain" description="Protein kinase" evidence="10">
    <location>
        <begin position="15"/>
        <end position="274"/>
    </location>
</feature>
<evidence type="ECO:0000313" key="11">
    <source>
        <dbReference type="EMBL" id="MDJ1183948.1"/>
    </source>
</evidence>
<dbReference type="Gene3D" id="1.10.510.10">
    <property type="entry name" value="Transferase(Phosphotransferase) domain 1"/>
    <property type="match status" value="1"/>
</dbReference>
<keyword evidence="6 9" id="KW-0067">ATP-binding</keyword>
<dbReference type="EMBL" id="JAQOSQ010000011">
    <property type="protein sequence ID" value="MDJ1183948.1"/>
    <property type="molecule type" value="Genomic_DNA"/>
</dbReference>
<dbReference type="PROSITE" id="PS00107">
    <property type="entry name" value="PROTEIN_KINASE_ATP"/>
    <property type="match status" value="1"/>
</dbReference>
<evidence type="ECO:0000313" key="12">
    <source>
        <dbReference type="Proteomes" id="UP001232992"/>
    </source>
</evidence>
<dbReference type="Proteomes" id="UP001232992">
    <property type="component" value="Unassembled WGS sequence"/>
</dbReference>
<dbReference type="RefSeq" id="WP_283758601.1">
    <property type="nucleotide sequence ID" value="NZ_JAQOSQ010000011.1"/>
</dbReference>
<dbReference type="Pfam" id="PF00069">
    <property type="entry name" value="Pkinase"/>
    <property type="match status" value="1"/>
</dbReference>
<dbReference type="GO" id="GO:0016301">
    <property type="term" value="F:kinase activity"/>
    <property type="evidence" value="ECO:0007669"/>
    <property type="project" value="UniProtKB-KW"/>
</dbReference>
<dbReference type="InterPro" id="IPR011009">
    <property type="entry name" value="Kinase-like_dom_sf"/>
</dbReference>
<dbReference type="EC" id="2.7.11.1" evidence="1"/>
<gene>
    <name evidence="11" type="ORF">PMH09_12205</name>
</gene>
<evidence type="ECO:0000256" key="1">
    <source>
        <dbReference type="ARBA" id="ARBA00012513"/>
    </source>
</evidence>
<evidence type="ECO:0000256" key="8">
    <source>
        <dbReference type="ARBA" id="ARBA00048679"/>
    </source>
</evidence>
<evidence type="ECO:0000256" key="9">
    <source>
        <dbReference type="PROSITE-ProRule" id="PRU10141"/>
    </source>
</evidence>